<dbReference type="RefSeq" id="WP_091641232.1">
    <property type="nucleotide sequence ID" value="NZ_FOEG01000002.1"/>
</dbReference>
<name>A0A1H8S2F8_9GAMM</name>
<evidence type="ECO:0000256" key="5">
    <source>
        <dbReference type="ARBA" id="ARBA00022737"/>
    </source>
</evidence>
<dbReference type="SUPFAM" id="SSF56176">
    <property type="entry name" value="FAD-binding/transporter-associated domain-like"/>
    <property type="match status" value="1"/>
</dbReference>
<keyword evidence="15" id="KW-1185">Reference proteome</keyword>
<dbReference type="InterPro" id="IPR036318">
    <property type="entry name" value="FAD-bd_PCMH-like_sf"/>
</dbReference>
<feature type="transmembrane region" description="Helical" evidence="11">
    <location>
        <begin position="6"/>
        <end position="30"/>
    </location>
</feature>
<dbReference type="InterPro" id="IPR005170">
    <property type="entry name" value="Transptr-assoc_dom"/>
</dbReference>
<dbReference type="AlphaFoldDB" id="A0A1H8S2F8"/>
<feature type="transmembrane region" description="Helical" evidence="11">
    <location>
        <begin position="124"/>
        <end position="146"/>
    </location>
</feature>
<dbReference type="InterPro" id="IPR044751">
    <property type="entry name" value="Ion_transp-like_CBS"/>
</dbReference>
<evidence type="ECO:0000259" key="13">
    <source>
        <dbReference type="PROSITE" id="PS51846"/>
    </source>
</evidence>
<evidence type="ECO:0000256" key="9">
    <source>
        <dbReference type="PROSITE-ProRule" id="PRU00703"/>
    </source>
</evidence>
<evidence type="ECO:0000256" key="4">
    <source>
        <dbReference type="ARBA" id="ARBA00022692"/>
    </source>
</evidence>
<evidence type="ECO:0000256" key="11">
    <source>
        <dbReference type="SAM" id="Phobius"/>
    </source>
</evidence>
<dbReference type="SUPFAM" id="SSF54631">
    <property type="entry name" value="CBS-domain pair"/>
    <property type="match status" value="1"/>
</dbReference>
<evidence type="ECO:0000256" key="2">
    <source>
        <dbReference type="ARBA" id="ARBA00006337"/>
    </source>
</evidence>
<reference evidence="14 15" key="1">
    <citation type="submission" date="2016-10" db="EMBL/GenBank/DDBJ databases">
        <authorList>
            <person name="de Groot N.N."/>
        </authorList>
    </citation>
    <scope>NUCLEOTIDE SEQUENCE [LARGE SCALE GENOMIC DNA]</scope>
    <source>
        <strain evidence="14 15">CGMCC 1.6291</strain>
    </source>
</reference>
<dbReference type="Gene3D" id="3.10.580.10">
    <property type="entry name" value="CBS-domain"/>
    <property type="match status" value="1"/>
</dbReference>
<sequence>MSDLPLGTLFGILALLIVLSALFSSSETALMSLNRYRLRHLARHGRRSARLASRLLERPDRVLGVILLGNNFVNILAASLATVIALQLYGEGAIGAASLLLTLVILIFAEVAPKTLAALHPERVAFPASWLLTALLKVLYPLVWVVNVVANGLLRLVGVDPRKTEEDHLSQDELRTVVNEAGAMIPRRHQKMLLNILDLEKATVEDIMIPRNEIVGIDVTDDWDEIVAQLSSSQHTRVPVFNESIDDVHGILHLRRVVSDLTERRLNREQLLERLEPPYFIPEGTRLHTQLVNFQRQRRRIGMVVDEYGDILGLVALEDILEEIVGEFTTDPAAHSRYLRPLESGAYLAQGNISVRELNRALDWDLPTDGPKTLNGLILEQLQSIPEPGTSMLIHGFPVTIVQTQENRVKTAEIKPETVRPRKKRKTT</sequence>
<dbReference type="STRING" id="406100.SAMN04488052_102416"/>
<comment type="similarity">
    <text evidence="2">Belongs to the UPF0053 family.</text>
</comment>
<dbReference type="GO" id="GO:0005886">
    <property type="term" value="C:plasma membrane"/>
    <property type="evidence" value="ECO:0007669"/>
    <property type="project" value="UniProtKB-SubCell"/>
</dbReference>
<dbReference type="EMBL" id="FOEG01000002">
    <property type="protein sequence ID" value="SEO72716.1"/>
    <property type="molecule type" value="Genomic_DNA"/>
</dbReference>
<keyword evidence="5" id="KW-0677">Repeat</keyword>
<keyword evidence="4 10" id="KW-0812">Transmembrane</keyword>
<dbReference type="Pfam" id="PF01595">
    <property type="entry name" value="CNNM"/>
    <property type="match status" value="1"/>
</dbReference>
<evidence type="ECO:0000313" key="14">
    <source>
        <dbReference type="EMBL" id="SEO72716.1"/>
    </source>
</evidence>
<dbReference type="InterPro" id="IPR046342">
    <property type="entry name" value="CBS_dom_sf"/>
</dbReference>
<evidence type="ECO:0000256" key="3">
    <source>
        <dbReference type="ARBA" id="ARBA00022475"/>
    </source>
</evidence>
<keyword evidence="8 10" id="KW-0472">Membrane</keyword>
<dbReference type="PANTHER" id="PTHR22777:SF32">
    <property type="entry name" value="UPF0053 INNER MEMBRANE PROTEIN YFJD"/>
    <property type="match status" value="1"/>
</dbReference>
<dbReference type="PANTHER" id="PTHR22777">
    <property type="entry name" value="HEMOLYSIN-RELATED"/>
    <property type="match status" value="1"/>
</dbReference>
<accession>A0A1H8S2F8</accession>
<evidence type="ECO:0000256" key="8">
    <source>
        <dbReference type="ARBA" id="ARBA00023136"/>
    </source>
</evidence>
<dbReference type="OrthoDB" id="9797674at2"/>
<dbReference type="Proteomes" id="UP000199657">
    <property type="component" value="Unassembled WGS sequence"/>
</dbReference>
<keyword evidence="3" id="KW-1003">Cell membrane</keyword>
<feature type="transmembrane region" description="Helical" evidence="11">
    <location>
        <begin position="92"/>
        <end position="112"/>
    </location>
</feature>
<dbReference type="CDD" id="cd04590">
    <property type="entry name" value="CBS_pair_CorC_HlyC_assoc"/>
    <property type="match status" value="1"/>
</dbReference>
<keyword evidence="6 10" id="KW-1133">Transmembrane helix</keyword>
<dbReference type="Pfam" id="PF03471">
    <property type="entry name" value="CorC_HlyC"/>
    <property type="match status" value="1"/>
</dbReference>
<evidence type="ECO:0000256" key="7">
    <source>
        <dbReference type="ARBA" id="ARBA00023122"/>
    </source>
</evidence>
<organism evidence="14 15">
    <name type="scientific">Aquisalimonas asiatica</name>
    <dbReference type="NCBI Taxonomy" id="406100"/>
    <lineage>
        <taxon>Bacteria</taxon>
        <taxon>Pseudomonadati</taxon>
        <taxon>Pseudomonadota</taxon>
        <taxon>Gammaproteobacteria</taxon>
        <taxon>Chromatiales</taxon>
        <taxon>Ectothiorhodospiraceae</taxon>
        <taxon>Aquisalimonas</taxon>
    </lineage>
</organism>
<evidence type="ECO:0000313" key="15">
    <source>
        <dbReference type="Proteomes" id="UP000199657"/>
    </source>
</evidence>
<evidence type="ECO:0000256" key="10">
    <source>
        <dbReference type="PROSITE-ProRule" id="PRU01193"/>
    </source>
</evidence>
<keyword evidence="7 9" id="KW-0129">CBS domain</keyword>
<dbReference type="Pfam" id="PF00571">
    <property type="entry name" value="CBS"/>
    <property type="match status" value="1"/>
</dbReference>
<evidence type="ECO:0000256" key="6">
    <source>
        <dbReference type="ARBA" id="ARBA00022989"/>
    </source>
</evidence>
<dbReference type="NCBIfam" id="NF008604">
    <property type="entry name" value="PRK11573.1"/>
    <property type="match status" value="1"/>
</dbReference>
<dbReference type="PROSITE" id="PS51846">
    <property type="entry name" value="CNNM"/>
    <property type="match status" value="1"/>
</dbReference>
<feature type="domain" description="CNNM transmembrane" evidence="13">
    <location>
        <begin position="2"/>
        <end position="191"/>
    </location>
</feature>
<evidence type="ECO:0000256" key="1">
    <source>
        <dbReference type="ARBA" id="ARBA00004651"/>
    </source>
</evidence>
<evidence type="ECO:0000259" key="12">
    <source>
        <dbReference type="PROSITE" id="PS51371"/>
    </source>
</evidence>
<gene>
    <name evidence="14" type="ORF">SAMN04488052_102416</name>
</gene>
<comment type="subcellular location">
    <subcellularLocation>
        <location evidence="1">Cell membrane</location>
        <topology evidence="1">Multi-pass membrane protein</topology>
    </subcellularLocation>
</comment>
<proteinExistence type="inferred from homology"/>
<protein>
    <submittedName>
        <fullName evidence="14">Mg2+ and Co2+ transporter CorB, contains DUF21, CBS pair, and CorC-HlyC domains</fullName>
    </submittedName>
</protein>
<dbReference type="SMART" id="SM01091">
    <property type="entry name" value="CorC_HlyC"/>
    <property type="match status" value="1"/>
</dbReference>
<dbReference type="InterPro" id="IPR000644">
    <property type="entry name" value="CBS_dom"/>
</dbReference>
<dbReference type="PROSITE" id="PS51371">
    <property type="entry name" value="CBS"/>
    <property type="match status" value="1"/>
</dbReference>
<dbReference type="InterPro" id="IPR016169">
    <property type="entry name" value="FAD-bd_PCMH_sub2"/>
</dbReference>
<dbReference type="InterPro" id="IPR002550">
    <property type="entry name" value="CNNM"/>
</dbReference>
<feature type="domain" description="CBS" evidence="12">
    <location>
        <begin position="272"/>
        <end position="330"/>
    </location>
</feature>
<feature type="transmembrane region" description="Helical" evidence="11">
    <location>
        <begin position="62"/>
        <end position="86"/>
    </location>
</feature>
<dbReference type="Gene3D" id="3.30.465.10">
    <property type="match status" value="1"/>
</dbReference>
<dbReference type="GO" id="GO:0050660">
    <property type="term" value="F:flavin adenine dinucleotide binding"/>
    <property type="evidence" value="ECO:0007669"/>
    <property type="project" value="InterPro"/>
</dbReference>